<comment type="catalytic activity">
    <reaction evidence="4">
        <text>L-alpha-aminoacyl-L-arginine(out) = L-alpha-aminoacyl-L-arginine(in)</text>
        <dbReference type="Rhea" id="RHEA:79367"/>
        <dbReference type="ChEBI" id="CHEBI:229968"/>
    </reaction>
</comment>
<evidence type="ECO:0000313" key="21">
    <source>
        <dbReference type="Proteomes" id="UP000654370"/>
    </source>
</evidence>
<evidence type="ECO:0000256" key="18">
    <source>
        <dbReference type="ARBA" id="ARBA00046376"/>
    </source>
</evidence>
<dbReference type="Pfam" id="PF07690">
    <property type="entry name" value="MFS_1"/>
    <property type="match status" value="1"/>
</dbReference>
<comment type="catalytic activity">
    <reaction evidence="7">
        <text>L-alpha-aminoacyl-L-lysine(out) = L-alpha-aminoacyl-L-lysine(in)</text>
        <dbReference type="Rhea" id="RHEA:79383"/>
        <dbReference type="ChEBI" id="CHEBI:229966"/>
    </reaction>
</comment>
<evidence type="ECO:0000256" key="17">
    <source>
        <dbReference type="ARBA" id="ARBA00045709"/>
    </source>
</evidence>
<evidence type="ECO:0000256" key="1">
    <source>
        <dbReference type="ARBA" id="ARBA00004141"/>
    </source>
</evidence>
<comment type="catalytic activity">
    <reaction evidence="5">
        <text>L-alpha-aminoacyl-L-histidine(out) = L-alpha-aminoacyl-L-histidine(in)</text>
        <dbReference type="Rhea" id="RHEA:79375"/>
        <dbReference type="ChEBI" id="CHEBI:229967"/>
    </reaction>
</comment>
<evidence type="ECO:0000256" key="9">
    <source>
        <dbReference type="ARBA" id="ARBA00044899"/>
    </source>
</evidence>
<dbReference type="Gene3D" id="1.20.1250.20">
    <property type="entry name" value="MFS general substrate transporter like domains"/>
    <property type="match status" value="2"/>
</dbReference>
<dbReference type="EMBL" id="JAEPQZ010000007">
    <property type="protein sequence ID" value="KAG2179190.1"/>
    <property type="molecule type" value="Genomic_DNA"/>
</dbReference>
<evidence type="ECO:0000256" key="12">
    <source>
        <dbReference type="ARBA" id="ARBA00044912"/>
    </source>
</evidence>
<keyword evidence="19" id="KW-0472">Membrane</keyword>
<organism evidence="20 21">
    <name type="scientific">Mortierella isabellina</name>
    <name type="common">Filamentous fungus</name>
    <name type="synonym">Umbelopsis isabellina</name>
    <dbReference type="NCBI Taxonomy" id="91625"/>
    <lineage>
        <taxon>Eukaryota</taxon>
        <taxon>Fungi</taxon>
        <taxon>Fungi incertae sedis</taxon>
        <taxon>Mucoromycota</taxon>
        <taxon>Mucoromycotina</taxon>
        <taxon>Umbelopsidomycetes</taxon>
        <taxon>Umbelopsidales</taxon>
        <taxon>Umbelopsidaceae</taxon>
        <taxon>Umbelopsis</taxon>
    </lineage>
</organism>
<keyword evidence="19" id="KW-1133">Transmembrane helix</keyword>
<comment type="catalytic activity">
    <reaction evidence="2">
        <text>L-lysyl-L-alanine(out) = L-lysyl-L-alanine(in)</text>
        <dbReference type="Rhea" id="RHEA:79399"/>
        <dbReference type="ChEBI" id="CHEBI:229954"/>
    </reaction>
</comment>
<feature type="transmembrane region" description="Helical" evidence="19">
    <location>
        <begin position="39"/>
        <end position="59"/>
    </location>
</feature>
<evidence type="ECO:0000256" key="14">
    <source>
        <dbReference type="ARBA" id="ARBA00044924"/>
    </source>
</evidence>
<comment type="catalytic activity">
    <reaction evidence="8">
        <text>L-aspartyl-L-lysine(out) = L-aspartyl-L-lysine(in)</text>
        <dbReference type="Rhea" id="RHEA:79411"/>
        <dbReference type="ChEBI" id="CHEBI:229953"/>
    </reaction>
</comment>
<comment type="function">
    <text evidence="17">Lysosomal dipeptide uniporter that selectively exports lysine, arginine or histidine-containing dipeptides with a net positive charge from the lysosome lumen into the cytosol. Could play a role in a specific type of protein O-glycosylation indirectly regulating macrophages migration and tissue invasion. Also essential for liver homeostasis.</text>
</comment>
<evidence type="ECO:0000313" key="20">
    <source>
        <dbReference type="EMBL" id="KAG2179190.1"/>
    </source>
</evidence>
<dbReference type="InterPro" id="IPR052187">
    <property type="entry name" value="MFSD1"/>
</dbReference>
<evidence type="ECO:0000256" key="7">
    <source>
        <dbReference type="ARBA" id="ARBA00044893"/>
    </source>
</evidence>
<feature type="transmembrane region" description="Helical" evidence="19">
    <location>
        <begin position="214"/>
        <end position="237"/>
    </location>
</feature>
<dbReference type="OrthoDB" id="424834at2759"/>
<proteinExistence type="predicted"/>
<evidence type="ECO:0000256" key="11">
    <source>
        <dbReference type="ARBA" id="ARBA00044903"/>
    </source>
</evidence>
<evidence type="ECO:0000256" key="5">
    <source>
        <dbReference type="ARBA" id="ARBA00044884"/>
    </source>
</evidence>
<evidence type="ECO:0000256" key="8">
    <source>
        <dbReference type="ARBA" id="ARBA00044898"/>
    </source>
</evidence>
<comment type="catalytic activity">
    <reaction evidence="9">
        <text>L-arginyl-L-alpha-amino acid(out) = L-arginyl-L-alpha-amino acid(in)</text>
        <dbReference type="Rhea" id="RHEA:79371"/>
        <dbReference type="ChEBI" id="CHEBI:84315"/>
    </reaction>
</comment>
<comment type="catalytic activity">
    <reaction evidence="13">
        <text>L-alanyl-L-lysine(out) = L-alanyl-L-lysine(in)</text>
        <dbReference type="Rhea" id="RHEA:79415"/>
        <dbReference type="ChEBI" id="CHEBI:192470"/>
    </reaction>
</comment>
<dbReference type="AlphaFoldDB" id="A0A8H7PSY4"/>
<comment type="catalytic activity">
    <reaction evidence="10">
        <text>L-lysyl-L-lysine(out) = L-lysyl-L-lysine(in)</text>
        <dbReference type="Rhea" id="RHEA:79403"/>
        <dbReference type="ChEBI" id="CHEBI:229956"/>
    </reaction>
</comment>
<dbReference type="PANTHER" id="PTHR23512:SF12">
    <property type="entry name" value="TRANSPORTER, PUTATIVE (AFU_ORTHOLOGUE AFUA_4G00260)-RELATED"/>
    <property type="match status" value="1"/>
</dbReference>
<name>A0A8H7PSY4_MORIS</name>
<comment type="catalytic activity">
    <reaction evidence="3">
        <text>L-histidyl-glycine(out) = L-histidyl-glycine(in)</text>
        <dbReference type="Rhea" id="RHEA:79395"/>
        <dbReference type="ChEBI" id="CHEBI:229957"/>
    </reaction>
</comment>
<feature type="transmembrane region" description="Helical" evidence="19">
    <location>
        <begin position="96"/>
        <end position="118"/>
    </location>
</feature>
<reference evidence="20" key="1">
    <citation type="submission" date="2020-12" db="EMBL/GenBank/DDBJ databases">
        <title>Metabolic potential, ecology and presence of endohyphal bacteria is reflected in genomic diversity of Mucoromycotina.</title>
        <authorList>
            <person name="Muszewska A."/>
            <person name="Okrasinska A."/>
            <person name="Steczkiewicz K."/>
            <person name="Drgas O."/>
            <person name="Orlowska M."/>
            <person name="Perlinska-Lenart U."/>
            <person name="Aleksandrzak-Piekarczyk T."/>
            <person name="Szatraj K."/>
            <person name="Zielenkiewicz U."/>
            <person name="Pilsyk S."/>
            <person name="Malc E."/>
            <person name="Mieczkowski P."/>
            <person name="Kruszewska J.S."/>
            <person name="Biernat P."/>
            <person name="Pawlowska J."/>
        </authorList>
    </citation>
    <scope>NUCLEOTIDE SEQUENCE</scope>
    <source>
        <strain evidence="20">WA0000067209</strain>
    </source>
</reference>
<dbReference type="Proteomes" id="UP000654370">
    <property type="component" value="Unassembled WGS sequence"/>
</dbReference>
<dbReference type="GO" id="GO:0016020">
    <property type="term" value="C:membrane"/>
    <property type="evidence" value="ECO:0007669"/>
    <property type="project" value="UniProtKB-SubCell"/>
</dbReference>
<evidence type="ECO:0000256" key="2">
    <source>
        <dbReference type="ARBA" id="ARBA00044876"/>
    </source>
</evidence>
<dbReference type="InterPro" id="IPR011701">
    <property type="entry name" value="MFS"/>
</dbReference>
<gene>
    <name evidence="20" type="ORF">INT43_002040</name>
</gene>
<comment type="subunit">
    <text evidence="18">Homodimer. Interacts with lysosomal protein GLMP (via lumenal domain); the interaction starts while both proteins are still in the endoplasmic reticulum and is required for stabilization of MFSD1 in lysosomes but has no direct effect on its targeting to lysosomes or transporter activity.</text>
</comment>
<dbReference type="InterPro" id="IPR036259">
    <property type="entry name" value="MFS_trans_sf"/>
</dbReference>
<comment type="catalytic activity">
    <reaction evidence="6">
        <text>L-lysyl-L-alpha-amino acid(out) = L-lysyl-L-alpha-amino acid(in)</text>
        <dbReference type="Rhea" id="RHEA:79387"/>
        <dbReference type="ChEBI" id="CHEBI:229965"/>
    </reaction>
</comment>
<comment type="catalytic activity">
    <reaction evidence="11">
        <text>L-arginyl-glycine(out) = L-arginyl-glycine(in)</text>
        <dbReference type="Rhea" id="RHEA:79391"/>
        <dbReference type="ChEBI" id="CHEBI:229955"/>
    </reaction>
</comment>
<evidence type="ECO:0000256" key="3">
    <source>
        <dbReference type="ARBA" id="ARBA00044878"/>
    </source>
</evidence>
<dbReference type="SUPFAM" id="SSF103473">
    <property type="entry name" value="MFS general substrate transporter"/>
    <property type="match status" value="1"/>
</dbReference>
<keyword evidence="21" id="KW-1185">Reference proteome</keyword>
<feature type="transmembrane region" description="Helical" evidence="19">
    <location>
        <begin position="369"/>
        <end position="389"/>
    </location>
</feature>
<evidence type="ECO:0000256" key="6">
    <source>
        <dbReference type="ARBA" id="ARBA00044891"/>
    </source>
</evidence>
<comment type="caution">
    <text evidence="20">The sequence shown here is derived from an EMBL/GenBank/DDBJ whole genome shotgun (WGS) entry which is preliminary data.</text>
</comment>
<evidence type="ECO:0000256" key="10">
    <source>
        <dbReference type="ARBA" id="ARBA00044900"/>
    </source>
</evidence>
<feature type="transmembrane region" description="Helical" evidence="19">
    <location>
        <begin position="71"/>
        <end position="90"/>
    </location>
</feature>
<evidence type="ECO:0000256" key="16">
    <source>
        <dbReference type="ARBA" id="ARBA00045018"/>
    </source>
</evidence>
<feature type="transmembrane region" description="Helical" evidence="19">
    <location>
        <begin position="159"/>
        <end position="185"/>
    </location>
</feature>
<comment type="subcellular location">
    <subcellularLocation>
        <location evidence="1">Membrane</location>
        <topology evidence="1">Multi-pass membrane protein</topology>
    </subcellularLocation>
</comment>
<sequence length="456" mass="50605">MIPAGSNFLSTAYGVMKTNIKTAFFLDEQKNLQIDNTHYSVLLSCVSLLGTVLPFFAGAFIDRFGVVRVSLIINLAIFLGSVQLSLSAYLNSYGWMISGEVFFGIGSGIMSVIQEAILSKWFRDKNLSVVLGLKLSVTRLVQFVGNIACQPLIAGAGNWAWGFHLSMILCAMSMVINIAFAYMMWRLGYVTATGKQAIEDKADESRRIRWSAPLFFPLVYWVAPWLQLTISSVWSSFEDQSTEYIEFRFSATEINAAYNSSISQAIPFVLAPFLGLIIDRWGQRLSLLPAVGMTLFSLALGTGSVMIITCTALTLPQEFVGTGIGLHKSANNIGTTIINVLAGYLQDHAYHDGDTDYNEDLTEDYAGVMYLYISLSSLAAVLTIFWWILDRTRLKGWLQANRAERQRRLDQNQNISDSSESPIDIPNELLAAVAWAMYFSFALLPVYNNENSDISG</sequence>
<dbReference type="PANTHER" id="PTHR23512">
    <property type="entry name" value="MAJOR FACILITATOR SUPERFAMILY DOMAIN-CONTAINING PROTEIN 1"/>
    <property type="match status" value="1"/>
</dbReference>
<evidence type="ECO:0000256" key="4">
    <source>
        <dbReference type="ARBA" id="ARBA00044881"/>
    </source>
</evidence>
<evidence type="ECO:0000256" key="19">
    <source>
        <dbReference type="SAM" id="Phobius"/>
    </source>
</evidence>
<feature type="transmembrane region" description="Helical" evidence="19">
    <location>
        <begin position="257"/>
        <end position="278"/>
    </location>
</feature>
<evidence type="ECO:0000256" key="15">
    <source>
        <dbReference type="ARBA" id="ARBA00044985"/>
    </source>
</evidence>
<protein>
    <recommendedName>
        <fullName evidence="15">Lysosomal dipeptide transporter MFSD1</fullName>
    </recommendedName>
    <alternativeName>
        <fullName evidence="16">Major facilitator superfamily domain-containing protein 1</fullName>
    </alternativeName>
</protein>
<feature type="transmembrane region" description="Helical" evidence="19">
    <location>
        <begin position="290"/>
        <end position="315"/>
    </location>
</feature>
<dbReference type="GO" id="GO:0022857">
    <property type="term" value="F:transmembrane transporter activity"/>
    <property type="evidence" value="ECO:0007669"/>
    <property type="project" value="InterPro"/>
</dbReference>
<keyword evidence="19" id="KW-0812">Transmembrane</keyword>
<comment type="catalytic activity">
    <reaction evidence="12">
        <text>L-histidyl-L-alpha-amino acid(out) = L-histidyl-L-alpha-amino acid(in)</text>
        <dbReference type="Rhea" id="RHEA:79379"/>
        <dbReference type="ChEBI" id="CHEBI:229964"/>
    </reaction>
</comment>
<accession>A0A8H7PSY4</accession>
<comment type="catalytic activity">
    <reaction evidence="14">
        <text>L-lysyl-glycine(out) = L-lysyl-glycine(in)</text>
        <dbReference type="Rhea" id="RHEA:79407"/>
        <dbReference type="ChEBI" id="CHEBI:191202"/>
    </reaction>
</comment>
<evidence type="ECO:0000256" key="13">
    <source>
        <dbReference type="ARBA" id="ARBA00044919"/>
    </source>
</evidence>